<dbReference type="GO" id="GO:0016020">
    <property type="term" value="C:membrane"/>
    <property type="evidence" value="ECO:0007669"/>
    <property type="project" value="InterPro"/>
</dbReference>
<dbReference type="InterPro" id="IPR044674">
    <property type="entry name" value="EDEM1/2/3"/>
</dbReference>
<feature type="region of interest" description="Disordered" evidence="6">
    <location>
        <begin position="68"/>
        <end position="90"/>
    </location>
</feature>
<evidence type="ECO:0000313" key="7">
    <source>
        <dbReference type="EMBL" id="KAA1122143.1"/>
    </source>
</evidence>
<dbReference type="GO" id="GO:0005975">
    <property type="term" value="P:carbohydrate metabolic process"/>
    <property type="evidence" value="ECO:0007669"/>
    <property type="project" value="InterPro"/>
</dbReference>
<reference evidence="7 8" key="1">
    <citation type="submission" date="2019-05" db="EMBL/GenBank/DDBJ databases">
        <title>Emergence of the Ug99 lineage of the wheat stem rust pathogen through somatic hybridization.</title>
        <authorList>
            <person name="Li F."/>
            <person name="Upadhyaya N.M."/>
            <person name="Sperschneider J."/>
            <person name="Matny O."/>
            <person name="Nguyen-Phuc H."/>
            <person name="Mago R."/>
            <person name="Raley C."/>
            <person name="Miller M.E."/>
            <person name="Silverstein K.A.T."/>
            <person name="Henningsen E."/>
            <person name="Hirsch C.D."/>
            <person name="Visser B."/>
            <person name="Pretorius Z.A."/>
            <person name="Steffenson B.J."/>
            <person name="Schwessinger B."/>
            <person name="Dodds P.N."/>
            <person name="Figueroa M."/>
        </authorList>
    </citation>
    <scope>NUCLEOTIDE SEQUENCE [LARGE SCALE GENOMIC DNA]</scope>
    <source>
        <strain evidence="7 8">Ug99</strain>
    </source>
</reference>
<comment type="caution">
    <text evidence="7">The sequence shown here is derived from an EMBL/GenBank/DDBJ whole genome shotgun (WGS) entry which is preliminary data.</text>
</comment>
<dbReference type="InterPro" id="IPR012341">
    <property type="entry name" value="6hp_glycosidase-like_sf"/>
</dbReference>
<dbReference type="GO" id="GO:0044322">
    <property type="term" value="C:endoplasmic reticulum quality control compartment"/>
    <property type="evidence" value="ECO:0007669"/>
    <property type="project" value="GOC"/>
</dbReference>
<dbReference type="InterPro" id="IPR001382">
    <property type="entry name" value="Glyco_hydro_47"/>
</dbReference>
<keyword evidence="3" id="KW-0256">Endoplasmic reticulum</keyword>
<dbReference type="Pfam" id="PF01532">
    <property type="entry name" value="Glyco_hydro_47"/>
    <property type="match status" value="1"/>
</dbReference>
<organism evidence="7 8">
    <name type="scientific">Puccinia graminis f. sp. tritici</name>
    <dbReference type="NCBI Taxonomy" id="56615"/>
    <lineage>
        <taxon>Eukaryota</taxon>
        <taxon>Fungi</taxon>
        <taxon>Dikarya</taxon>
        <taxon>Basidiomycota</taxon>
        <taxon>Pucciniomycotina</taxon>
        <taxon>Pucciniomycetes</taxon>
        <taxon>Pucciniales</taxon>
        <taxon>Pucciniaceae</taxon>
        <taxon>Puccinia</taxon>
    </lineage>
</organism>
<dbReference type="Proteomes" id="UP000325313">
    <property type="component" value="Unassembled WGS sequence"/>
</dbReference>
<keyword evidence="5" id="KW-0106">Calcium</keyword>
<evidence type="ECO:0000256" key="5">
    <source>
        <dbReference type="PIRSR" id="PIRSR601382-2"/>
    </source>
</evidence>
<evidence type="ECO:0000256" key="4">
    <source>
        <dbReference type="ARBA" id="ARBA00023180"/>
    </source>
</evidence>
<evidence type="ECO:0000256" key="2">
    <source>
        <dbReference type="ARBA" id="ARBA00007658"/>
    </source>
</evidence>
<feature type="binding site" evidence="5">
    <location>
        <position position="30"/>
    </location>
    <ligand>
        <name>Ca(2+)</name>
        <dbReference type="ChEBI" id="CHEBI:29108"/>
    </ligand>
</feature>
<comment type="similarity">
    <text evidence="2">Belongs to the glycosyl hydrolase 47 family.</text>
</comment>
<evidence type="ECO:0000313" key="8">
    <source>
        <dbReference type="Proteomes" id="UP000325313"/>
    </source>
</evidence>
<dbReference type="GO" id="GO:1904380">
    <property type="term" value="P:endoplasmic reticulum mannose trimming"/>
    <property type="evidence" value="ECO:0007669"/>
    <property type="project" value="InterPro"/>
</dbReference>
<keyword evidence="4" id="KW-0325">Glycoprotein</keyword>
<sequence length="173" mass="19542">MLSETLKYLYLTFDEDNPINHADQPFVFTTEGHILYIPNVDQMAENQGYRTGWEERESLESDRVVWESHPTGRRQQSKPPTCSVYSPSLQSPKHSNPLMLSITGRTDFDYAKMITGSLDSSVHPNHSNYSLDNQWASVGFCEVPVADVRTLSDLLSLLKSSPPSHLNLNLNLS</sequence>
<gene>
    <name evidence="7" type="primary">MNL1_3</name>
    <name evidence="7" type="ORF">PGTUg99_029969</name>
</gene>
<protein>
    <submittedName>
        <fullName evidence="7">Alpha mannosidase-like protein</fullName>
    </submittedName>
</protein>
<evidence type="ECO:0000256" key="1">
    <source>
        <dbReference type="ARBA" id="ARBA00004240"/>
    </source>
</evidence>
<accession>A0A5B0RAS4</accession>
<dbReference type="PANTHER" id="PTHR45679">
    <property type="entry name" value="ER DEGRADATION-ENHANCING ALPHA-MANNOSIDASE-LIKE PROTEIN 2"/>
    <property type="match status" value="1"/>
</dbReference>
<proteinExistence type="inferred from homology"/>
<comment type="cofactor">
    <cofactor evidence="5">
        <name>Ca(2+)</name>
        <dbReference type="ChEBI" id="CHEBI:29108"/>
    </cofactor>
</comment>
<comment type="subcellular location">
    <subcellularLocation>
        <location evidence="1">Endoplasmic reticulum</location>
    </subcellularLocation>
</comment>
<dbReference type="GO" id="GO:0004571">
    <property type="term" value="F:mannosyl-oligosaccharide 1,2-alpha-mannosidase activity"/>
    <property type="evidence" value="ECO:0007669"/>
    <property type="project" value="InterPro"/>
</dbReference>
<dbReference type="InterPro" id="IPR036026">
    <property type="entry name" value="Seven-hairpin_glycosidases"/>
</dbReference>
<name>A0A5B0RAS4_PUCGR</name>
<feature type="compositionally biased region" description="Polar residues" evidence="6">
    <location>
        <begin position="77"/>
        <end position="90"/>
    </location>
</feature>
<dbReference type="AlphaFoldDB" id="A0A5B0RAS4"/>
<evidence type="ECO:0000256" key="6">
    <source>
        <dbReference type="SAM" id="MobiDB-lite"/>
    </source>
</evidence>
<dbReference type="SUPFAM" id="SSF48225">
    <property type="entry name" value="Seven-hairpin glycosidases"/>
    <property type="match status" value="1"/>
</dbReference>
<dbReference type="Gene3D" id="1.50.10.10">
    <property type="match status" value="1"/>
</dbReference>
<evidence type="ECO:0000256" key="3">
    <source>
        <dbReference type="ARBA" id="ARBA00022824"/>
    </source>
</evidence>
<dbReference type="GO" id="GO:0036503">
    <property type="term" value="P:ERAD pathway"/>
    <property type="evidence" value="ECO:0007669"/>
    <property type="project" value="UniProtKB-ARBA"/>
</dbReference>
<dbReference type="GO" id="GO:0005509">
    <property type="term" value="F:calcium ion binding"/>
    <property type="evidence" value="ECO:0007669"/>
    <property type="project" value="InterPro"/>
</dbReference>
<dbReference type="PANTHER" id="PTHR45679:SF5">
    <property type="entry name" value="ER DEGRADATION-ENHANCING ALPHA-MANNOSIDASE-LIKE PROTEIN 1"/>
    <property type="match status" value="1"/>
</dbReference>
<keyword evidence="5" id="KW-0479">Metal-binding</keyword>
<dbReference type="EMBL" id="VDEP01000236">
    <property type="protein sequence ID" value="KAA1122143.1"/>
    <property type="molecule type" value="Genomic_DNA"/>
</dbReference>